<feature type="domain" description="Glutamyl-tRNA amidotransferase complex subunit Gta3" evidence="2">
    <location>
        <begin position="75"/>
        <end position="123"/>
    </location>
</feature>
<evidence type="ECO:0000256" key="1">
    <source>
        <dbReference type="SAM" id="MobiDB-lite"/>
    </source>
</evidence>
<accession>A0AAJ0FFK0</accession>
<dbReference type="Pfam" id="PF20978">
    <property type="entry name" value="Gta3"/>
    <property type="match status" value="1"/>
</dbReference>
<dbReference type="RefSeq" id="XP_060281780.1">
    <property type="nucleotide sequence ID" value="XM_060422134.1"/>
</dbReference>
<feature type="compositionally biased region" description="Basic and acidic residues" evidence="1">
    <location>
        <begin position="174"/>
        <end position="183"/>
    </location>
</feature>
<sequence>MSSPGFHALSALARARLIRSRAVRTIPSVPAVLHYSSASTGSSPQPDPTTILSRPTWSVRSLLPQNDEDAISQESHITPTQLRHLLRLSALPPPASASEEARMIAVLQSQLRFVRDVQAVDAAEGVAPLTSIRDETREGLAEATVGVEQLRGALSEEVAVGRARRPRRQRQQKKKDAHDDDDHRHHHHHTAGGVKDWDPLQTASHKAGRYFVVRSAKAQT</sequence>
<comment type="caution">
    <text evidence="3">The sequence shown here is derived from an EMBL/GenBank/DDBJ whole genome shotgun (WGS) entry which is preliminary data.</text>
</comment>
<dbReference type="EMBL" id="MU839015">
    <property type="protein sequence ID" value="KAK1765567.1"/>
    <property type="molecule type" value="Genomic_DNA"/>
</dbReference>
<feature type="region of interest" description="Disordered" evidence="1">
    <location>
        <begin position="158"/>
        <end position="199"/>
    </location>
</feature>
<keyword evidence="4" id="KW-1185">Reference proteome</keyword>
<dbReference type="GeneID" id="85305321"/>
<organism evidence="3 4">
    <name type="scientific">Phialemonium atrogriseum</name>
    <dbReference type="NCBI Taxonomy" id="1093897"/>
    <lineage>
        <taxon>Eukaryota</taxon>
        <taxon>Fungi</taxon>
        <taxon>Dikarya</taxon>
        <taxon>Ascomycota</taxon>
        <taxon>Pezizomycotina</taxon>
        <taxon>Sordariomycetes</taxon>
        <taxon>Sordariomycetidae</taxon>
        <taxon>Cephalothecales</taxon>
        <taxon>Cephalothecaceae</taxon>
        <taxon>Phialemonium</taxon>
    </lineage>
</organism>
<dbReference type="InterPro" id="IPR049545">
    <property type="entry name" value="Gta3_dom"/>
</dbReference>
<feature type="compositionally biased region" description="Basic residues" evidence="1">
    <location>
        <begin position="162"/>
        <end position="173"/>
    </location>
</feature>
<name>A0AAJ0FFK0_9PEZI</name>
<reference evidence="3" key="1">
    <citation type="submission" date="2023-06" db="EMBL/GenBank/DDBJ databases">
        <title>Genome-scale phylogeny and comparative genomics of the fungal order Sordariales.</title>
        <authorList>
            <consortium name="Lawrence Berkeley National Laboratory"/>
            <person name="Hensen N."/>
            <person name="Bonometti L."/>
            <person name="Westerberg I."/>
            <person name="Brannstrom I.O."/>
            <person name="Guillou S."/>
            <person name="Cros-Aarteil S."/>
            <person name="Calhoun S."/>
            <person name="Haridas S."/>
            <person name="Kuo A."/>
            <person name="Mondo S."/>
            <person name="Pangilinan J."/>
            <person name="Riley R."/>
            <person name="Labutti K."/>
            <person name="Andreopoulos B."/>
            <person name="Lipzen A."/>
            <person name="Chen C."/>
            <person name="Yanf M."/>
            <person name="Daum C."/>
            <person name="Ng V."/>
            <person name="Clum A."/>
            <person name="Steindorff A."/>
            <person name="Ohm R."/>
            <person name="Martin F."/>
            <person name="Silar P."/>
            <person name="Natvig D."/>
            <person name="Lalanne C."/>
            <person name="Gautier V."/>
            <person name="Ament-Velasquez S.L."/>
            <person name="Kruys A."/>
            <person name="Hutchinson M.I."/>
            <person name="Powell A.J."/>
            <person name="Barry K."/>
            <person name="Miller A.N."/>
            <person name="Grigoriev I.V."/>
            <person name="Debuchy R."/>
            <person name="Gladieux P."/>
            <person name="Thoren M.H."/>
            <person name="Johannesson H."/>
        </authorList>
    </citation>
    <scope>NUCLEOTIDE SEQUENCE</scope>
    <source>
        <strain evidence="3">8032-3</strain>
    </source>
</reference>
<dbReference type="AlphaFoldDB" id="A0AAJ0FFK0"/>
<dbReference type="Proteomes" id="UP001244011">
    <property type="component" value="Unassembled WGS sequence"/>
</dbReference>
<evidence type="ECO:0000313" key="3">
    <source>
        <dbReference type="EMBL" id="KAK1765567.1"/>
    </source>
</evidence>
<evidence type="ECO:0000259" key="2">
    <source>
        <dbReference type="Pfam" id="PF20978"/>
    </source>
</evidence>
<evidence type="ECO:0000313" key="4">
    <source>
        <dbReference type="Proteomes" id="UP001244011"/>
    </source>
</evidence>
<gene>
    <name evidence="3" type="ORF">QBC33DRAFT_145699</name>
</gene>
<proteinExistence type="predicted"/>
<protein>
    <recommendedName>
        <fullName evidence="2">Glutamyl-tRNA amidotransferase complex subunit Gta3 domain-containing protein</fullName>
    </recommendedName>
</protein>